<feature type="compositionally biased region" description="Polar residues" evidence="1">
    <location>
        <begin position="230"/>
        <end position="248"/>
    </location>
</feature>
<feature type="region of interest" description="Disordered" evidence="1">
    <location>
        <begin position="221"/>
        <end position="248"/>
    </location>
</feature>
<dbReference type="Pfam" id="PF13545">
    <property type="entry name" value="HTH_Crp_2"/>
    <property type="match status" value="1"/>
</dbReference>
<sequence>MNPEIVTILDEDPDLSRTITEPRLGAARRECRASVIDVPLGSWDAQSALVPARGGYGLLVLDGVLARRAGRRRRHGVELLGPGDLIRTEDAAADGATLPFAVTWRVVESARLAVLDTGFVRRSAPYPEIGVRLMARATGRARNVLVHLAIAQHARIDARLWLALWHLADRYGRVTPDGVLLPLRLTHELLADLIAAQRPSVTLSLQQLERQGRLARRDGSIVLLGDPPTEGNTGTTGAPAVKSTSSPA</sequence>
<evidence type="ECO:0000256" key="1">
    <source>
        <dbReference type="SAM" id="MobiDB-lite"/>
    </source>
</evidence>
<dbReference type="Proteomes" id="UP001056035">
    <property type="component" value="Chromosome"/>
</dbReference>
<dbReference type="InterPro" id="IPR012318">
    <property type="entry name" value="HTH_CRP"/>
</dbReference>
<protein>
    <submittedName>
        <fullName evidence="3">Crp/Fnr family transcriptional regulator</fullName>
    </submittedName>
</protein>
<accession>A0ABY5DMX6</accession>
<dbReference type="RefSeq" id="WP_254569002.1">
    <property type="nucleotide sequence ID" value="NZ_CP098502.1"/>
</dbReference>
<dbReference type="SMART" id="SM00419">
    <property type="entry name" value="HTH_CRP"/>
    <property type="match status" value="1"/>
</dbReference>
<dbReference type="InterPro" id="IPR036390">
    <property type="entry name" value="WH_DNA-bd_sf"/>
</dbReference>
<gene>
    <name evidence="3" type="ORF">NBH00_12885</name>
</gene>
<keyword evidence="4" id="KW-1185">Reference proteome</keyword>
<dbReference type="PROSITE" id="PS51063">
    <property type="entry name" value="HTH_CRP_2"/>
    <property type="match status" value="1"/>
</dbReference>
<dbReference type="InterPro" id="IPR014710">
    <property type="entry name" value="RmlC-like_jellyroll"/>
</dbReference>
<organism evidence="3 4">
    <name type="scientific">Paraconexibacter antarcticus</name>
    <dbReference type="NCBI Taxonomy" id="2949664"/>
    <lineage>
        <taxon>Bacteria</taxon>
        <taxon>Bacillati</taxon>
        <taxon>Actinomycetota</taxon>
        <taxon>Thermoleophilia</taxon>
        <taxon>Solirubrobacterales</taxon>
        <taxon>Paraconexibacteraceae</taxon>
        <taxon>Paraconexibacter</taxon>
    </lineage>
</organism>
<feature type="domain" description="HTH crp-type" evidence="2">
    <location>
        <begin position="154"/>
        <end position="228"/>
    </location>
</feature>
<dbReference type="EMBL" id="CP098502">
    <property type="protein sequence ID" value="UTI62264.1"/>
    <property type="molecule type" value="Genomic_DNA"/>
</dbReference>
<evidence type="ECO:0000313" key="4">
    <source>
        <dbReference type="Proteomes" id="UP001056035"/>
    </source>
</evidence>
<evidence type="ECO:0000259" key="2">
    <source>
        <dbReference type="PROSITE" id="PS51063"/>
    </source>
</evidence>
<dbReference type="Gene3D" id="2.60.120.10">
    <property type="entry name" value="Jelly Rolls"/>
    <property type="match status" value="1"/>
</dbReference>
<evidence type="ECO:0000313" key="3">
    <source>
        <dbReference type="EMBL" id="UTI62264.1"/>
    </source>
</evidence>
<dbReference type="SUPFAM" id="SSF46785">
    <property type="entry name" value="Winged helix' DNA-binding domain"/>
    <property type="match status" value="1"/>
</dbReference>
<reference evidence="3 4" key="1">
    <citation type="submission" date="2022-06" db="EMBL/GenBank/DDBJ databases">
        <title>Paraconexibacter antarcticus.</title>
        <authorList>
            <person name="Kim C.S."/>
        </authorList>
    </citation>
    <scope>NUCLEOTIDE SEQUENCE [LARGE SCALE GENOMIC DNA]</scope>
    <source>
        <strain evidence="3 4">02-257</strain>
    </source>
</reference>
<proteinExistence type="predicted"/>
<name>A0ABY5DMX6_9ACTN</name>